<name>A0A7M3UPA4_POV01</name>
<gene>
    <name evidence="1" type="ORF">HWQ62_00450</name>
</gene>
<evidence type="ECO:0000313" key="1">
    <source>
        <dbReference type="EMBL" id="QOI90581.1"/>
    </source>
</evidence>
<dbReference type="InterPro" id="IPR027417">
    <property type="entry name" value="P-loop_NTPase"/>
</dbReference>
<dbReference type="EMBL" id="MT663541">
    <property type="protein sequence ID" value="QOI90581.1"/>
    <property type="molecule type" value="Genomic_DNA"/>
</dbReference>
<proteinExistence type="predicted"/>
<protein>
    <submittedName>
        <fullName evidence="1">Uncharacterized protein</fullName>
    </submittedName>
</protein>
<dbReference type="SUPFAM" id="SSF52540">
    <property type="entry name" value="P-loop containing nucleoside triphosphate hydrolases"/>
    <property type="match status" value="1"/>
</dbReference>
<accession>A0A7M3UPA4</accession>
<organismHost>
    <name type="scientific">Pyramimonas plurioculata</name>
    <dbReference type="NCBI Taxonomy" id="36893"/>
</organismHost>
<sequence>MTEVHENQKTCGNSIIKAFVEEGKSHVLLLAQMQMGKSGTYWHTILNMIFMNVIENVVLMSGNRESELYQQVLGDKKAYIKWFLSQTNIVGSLSVPEKKSLKNKFRKNIQIVWGGQLCKKNKGPFDVLDNTLIVWDEAHYAQSENNAPDKFFKHNNLHTLVNGSVSHTRRNILLLTVSATPFSELVVNASEEKSFHKVIKLIPDKNYCGLEHYMTKQLIHNSFVINEENMDLFKQIIVKHNVLSDPKYMIVRVTDNKKKQMMISKVCKELKVAYKYYNSTIKDIDLDDMVEKPAVSTVIIISGMLRMGKVIHKDHISMVFEASTKNCKRKVDTGLQGLLGRVCGYSKTPSGFDIAAYVEDSIIDEIKQYIANYNSKNGPYCSNAMNTRSGLPETKKLHKYNVFELPIENGFLTEKMNICKPKVIKWLKNNFMTLNMTDTVSQQFNELLETNLNNFVTKNLTTKCNTGLNRLVQDNYHSSYITIPSDKYYLLNNNTQMWLVFNINDDGEAEKTEDEEEEDIMTTDNIFVLNKCVFKNHN</sequence>
<reference evidence="1" key="1">
    <citation type="submission" date="2020-06" db="EMBL/GenBank/DDBJ databases">
        <title>Lateral gene transfer of anion-conducting channel rhodopsins between green algae and giant viruses.</title>
        <authorList>
            <person name="Rozenberg A."/>
            <person name="Oppermann J."/>
            <person name="Wietek J."/>
            <person name="Fernandez Lahore R.G."/>
            <person name="Sandaa R.-A."/>
            <person name="Bratbak G."/>
            <person name="Hegemann P."/>
            <person name="Beja O."/>
        </authorList>
    </citation>
    <scope>NUCLEOTIDE SEQUENCE</scope>
    <source>
        <strain evidence="1">01B</strain>
    </source>
</reference>
<organism evidence="1">
    <name type="scientific">Pyramimonas orientalis virus</name>
    <name type="common">PoV01</name>
    <dbReference type="NCBI Taxonomy" id="455367"/>
    <lineage>
        <taxon>Viruses</taxon>
        <taxon>Varidnaviria</taxon>
        <taxon>Bamfordvirae</taxon>
        <taxon>Nucleocytoviricota</taxon>
        <taxon>Megaviricetes</taxon>
        <taxon>Imitervirales</taxon>
        <taxon>Allomimiviridae</taxon>
        <taxon>Heliosvirus</taxon>
        <taxon>Heliosvirus raunefjordenense</taxon>
    </lineage>
</organism>